<gene>
    <name evidence="5" type="ORF">PHAECO_LOCUS11421</name>
</gene>
<dbReference type="GO" id="GO:0031624">
    <property type="term" value="F:ubiquitin conjugating enzyme binding"/>
    <property type="evidence" value="ECO:0007669"/>
    <property type="project" value="TreeGrafter"/>
</dbReference>
<reference evidence="5" key="1">
    <citation type="submission" date="2022-01" db="EMBL/GenBank/DDBJ databases">
        <authorList>
            <person name="King R."/>
        </authorList>
    </citation>
    <scope>NUCLEOTIDE SEQUENCE</scope>
</reference>
<dbReference type="OrthoDB" id="6677380at2759"/>
<dbReference type="SUPFAM" id="SSF57850">
    <property type="entry name" value="RING/U-box"/>
    <property type="match status" value="1"/>
</dbReference>
<dbReference type="SUPFAM" id="SSF49599">
    <property type="entry name" value="TRAF domain-like"/>
    <property type="match status" value="1"/>
</dbReference>
<evidence type="ECO:0000259" key="4">
    <source>
        <dbReference type="Pfam" id="PF21362"/>
    </source>
</evidence>
<dbReference type="AlphaFoldDB" id="A0A9N9SN05"/>
<dbReference type="InterPro" id="IPR004162">
    <property type="entry name" value="SINA-like_animal"/>
</dbReference>
<protein>
    <recommendedName>
        <fullName evidence="4">E3 ubiquitin-protein ligase Sina-like RING finger domain-containing protein</fullName>
    </recommendedName>
</protein>
<proteinExistence type="predicted"/>
<evidence type="ECO:0000256" key="2">
    <source>
        <dbReference type="ARBA" id="ARBA00022771"/>
    </source>
</evidence>
<dbReference type="PANTHER" id="PTHR45877:SF2">
    <property type="entry name" value="E3 UBIQUITIN-PROTEIN LIGASE SINA-RELATED"/>
    <property type="match status" value="1"/>
</dbReference>
<evidence type="ECO:0000313" key="5">
    <source>
        <dbReference type="EMBL" id="CAG9824101.1"/>
    </source>
</evidence>
<evidence type="ECO:0000256" key="3">
    <source>
        <dbReference type="ARBA" id="ARBA00022833"/>
    </source>
</evidence>
<dbReference type="Pfam" id="PF21362">
    <property type="entry name" value="Sina_RING"/>
    <property type="match status" value="1"/>
</dbReference>
<dbReference type="InterPro" id="IPR013083">
    <property type="entry name" value="Znf_RING/FYVE/PHD"/>
</dbReference>
<dbReference type="GO" id="GO:0005737">
    <property type="term" value="C:cytoplasm"/>
    <property type="evidence" value="ECO:0007669"/>
    <property type="project" value="TreeGrafter"/>
</dbReference>
<dbReference type="EMBL" id="OU896713">
    <property type="protein sequence ID" value="CAG9824101.1"/>
    <property type="molecule type" value="Genomic_DNA"/>
</dbReference>
<dbReference type="GO" id="GO:0043161">
    <property type="term" value="P:proteasome-mediated ubiquitin-dependent protein catabolic process"/>
    <property type="evidence" value="ECO:0007669"/>
    <property type="project" value="TreeGrafter"/>
</dbReference>
<keyword evidence="6" id="KW-1185">Reference proteome</keyword>
<accession>A0A9N9SN05</accession>
<feature type="domain" description="E3 ubiquitin-protein ligase Sina-like RING finger" evidence="4">
    <location>
        <begin position="302"/>
        <end position="336"/>
    </location>
</feature>
<keyword evidence="2" id="KW-0863">Zinc-finger</keyword>
<evidence type="ECO:0000256" key="1">
    <source>
        <dbReference type="ARBA" id="ARBA00022723"/>
    </source>
</evidence>
<dbReference type="Pfam" id="PF21361">
    <property type="entry name" value="Sina_ZnF"/>
    <property type="match status" value="1"/>
</dbReference>
<name>A0A9N9SN05_PHACE</name>
<dbReference type="GO" id="GO:0008270">
    <property type="term" value="F:zinc ion binding"/>
    <property type="evidence" value="ECO:0007669"/>
    <property type="project" value="UniProtKB-KW"/>
</dbReference>
<dbReference type="InterPro" id="IPR049548">
    <property type="entry name" value="Sina-like_RING"/>
</dbReference>
<sequence length="387" mass="45079">MAELLELQNKLVSMKCCLCNNFLSVLPIMVLSENGKQSKCGRCKNNNEKPSICRNFTFENVAMDFSFPCIYKDCNEMIPWKEVESHEDACDKKTIKCPIYYQECEGIVQVRNLEEHCKRYHEKNIYYETFNYLIEASRIMISFVIYNNFQFITTITTFKGMSEINVASLKKINEVFTYDLKLISTRNDTFVTYKNQPISEYDERNHCLRCICSKCDLSGYPHDKVRDNAPVDILFKKVDLAAVKSLFGDISEIRYIIKIVPNKEYRNNNKETSSDTAIVENPRNEVNIVDECLEKLKRQLLCPICMEYMVDKIYNCEKGHVLCKNCKIQLTECPSCRIKLGESRCFPLENLADEVVLACLYSKNGCEFTEKLKLLSQHEKECVHKQD</sequence>
<reference evidence="5" key="2">
    <citation type="submission" date="2022-10" db="EMBL/GenBank/DDBJ databases">
        <authorList>
            <consortium name="ENA_rothamsted_submissions"/>
            <consortium name="culmorum"/>
            <person name="King R."/>
        </authorList>
    </citation>
    <scope>NUCLEOTIDE SEQUENCE</scope>
</reference>
<keyword evidence="3" id="KW-0862">Zinc</keyword>
<dbReference type="Proteomes" id="UP001153737">
    <property type="component" value="Chromosome 7"/>
</dbReference>
<dbReference type="GO" id="GO:0061630">
    <property type="term" value="F:ubiquitin protein ligase activity"/>
    <property type="evidence" value="ECO:0007669"/>
    <property type="project" value="TreeGrafter"/>
</dbReference>
<dbReference type="PANTHER" id="PTHR45877">
    <property type="entry name" value="E3 UBIQUITIN-PROTEIN LIGASE SIAH2"/>
    <property type="match status" value="1"/>
</dbReference>
<dbReference type="Gene3D" id="3.30.40.10">
    <property type="entry name" value="Zinc/RING finger domain, C3HC4 (zinc finger)"/>
    <property type="match status" value="2"/>
</dbReference>
<keyword evidence="1" id="KW-0479">Metal-binding</keyword>
<evidence type="ECO:0000313" key="6">
    <source>
        <dbReference type="Proteomes" id="UP001153737"/>
    </source>
</evidence>
<organism evidence="5 6">
    <name type="scientific">Phaedon cochleariae</name>
    <name type="common">Mustard beetle</name>
    <dbReference type="NCBI Taxonomy" id="80249"/>
    <lineage>
        <taxon>Eukaryota</taxon>
        <taxon>Metazoa</taxon>
        <taxon>Ecdysozoa</taxon>
        <taxon>Arthropoda</taxon>
        <taxon>Hexapoda</taxon>
        <taxon>Insecta</taxon>
        <taxon>Pterygota</taxon>
        <taxon>Neoptera</taxon>
        <taxon>Endopterygota</taxon>
        <taxon>Coleoptera</taxon>
        <taxon>Polyphaga</taxon>
        <taxon>Cucujiformia</taxon>
        <taxon>Chrysomeloidea</taxon>
        <taxon>Chrysomelidae</taxon>
        <taxon>Chrysomelinae</taxon>
        <taxon>Chrysomelini</taxon>
        <taxon>Phaedon</taxon>
    </lineage>
</organism>